<feature type="domain" description="Metalloprotease StcE beta-sandwich" evidence="2">
    <location>
        <begin position="225"/>
        <end position="298"/>
    </location>
</feature>
<dbReference type="Proteomes" id="UP001243844">
    <property type="component" value="Unassembled WGS sequence"/>
</dbReference>
<dbReference type="Pfam" id="PF20944">
    <property type="entry name" value="StcE_b-sandwich"/>
    <property type="match status" value="4"/>
</dbReference>
<organism evidence="3 4">
    <name type="scientific">Acinetobacter rudis</name>
    <dbReference type="NCBI Taxonomy" id="632955"/>
    <lineage>
        <taxon>Bacteria</taxon>
        <taxon>Pseudomonadati</taxon>
        <taxon>Pseudomonadota</taxon>
        <taxon>Gammaproteobacteria</taxon>
        <taxon>Moraxellales</taxon>
        <taxon>Moraxellaceae</taxon>
        <taxon>Acinetobacter</taxon>
    </lineage>
</organism>
<feature type="domain" description="Metalloprotease StcE beta-sandwich" evidence="2">
    <location>
        <begin position="46"/>
        <end position="114"/>
    </location>
</feature>
<evidence type="ECO:0000313" key="4">
    <source>
        <dbReference type="Proteomes" id="UP001243844"/>
    </source>
</evidence>
<evidence type="ECO:0000259" key="2">
    <source>
        <dbReference type="Pfam" id="PF20944"/>
    </source>
</evidence>
<dbReference type="EMBL" id="JAVIDL010000006">
    <property type="protein sequence ID" value="MDQ8934993.1"/>
    <property type="molecule type" value="Genomic_DNA"/>
</dbReference>
<evidence type="ECO:0000256" key="1">
    <source>
        <dbReference type="SAM" id="SignalP"/>
    </source>
</evidence>
<dbReference type="Pfam" id="PF13582">
    <property type="entry name" value="Reprolysin_3"/>
    <property type="match status" value="1"/>
</dbReference>
<accession>A0AAW8J6D3</accession>
<keyword evidence="3" id="KW-0378">Hydrolase</keyword>
<dbReference type="GO" id="GO:0008237">
    <property type="term" value="F:metallopeptidase activity"/>
    <property type="evidence" value="ECO:0007669"/>
    <property type="project" value="UniProtKB-KW"/>
</dbReference>
<feature type="domain" description="Metalloprotease StcE beta-sandwich" evidence="2">
    <location>
        <begin position="135"/>
        <end position="204"/>
    </location>
</feature>
<keyword evidence="3" id="KW-0482">Metalloprotease</keyword>
<keyword evidence="1" id="KW-0732">Signal</keyword>
<sequence length="596" mass="66404">MKLKNMFFLSLLSLSMMNTLAATLELSPNSNQSQGKLPSGHVDLTFLLNNGDWVESIDLPKNPQSGDKVTLISRATLPSKINTSNTDMPLSLMIQKNQIYSFVFNAQTQLWQMQFTKKWSPSQSPNFNMGIPQSIVISDDNWVSSIRLPRPVADGSLLKVSSESHRMSRIHSDGLLFASTLSLKKGEVHWYKYYQTLNRWVAESTTARQFDVKKIGANMVTVNAAVTQVNFSDSNWVENFTLPASAQDRDRIVVNSTAAWPAKINNTNVNSNVSLNLYQGDRYEFVFIADIAKWVVDSAPVTEINAHQLIPVQLADVRYPMTHIEIGHANWRNEFSLPNNAQIDDKIILKSSALKASQIKVGNGLKTLLRPGETQRYRYSAQGWVIDSHTIDLLMVLDPAVVEKIGESAAKLRMLASIELTNLTAQNSHAQFYLRSAGTLNMAVKGENIFKVIEGILKNPVIKNERNRVGADMVYYESKDLDTGYCGLAYTPMETPVANNMVALGINSCGLTVMRHEIGHNFGLQHSFEEVDTVHRGFQHVLGSTAMGGNTLNFYSSPKLYSPKYAVRLGEEGKVDAVTLLNKHAPIIAQFRTAKM</sequence>
<dbReference type="Gene3D" id="2.60.120.1230">
    <property type="match status" value="4"/>
</dbReference>
<comment type="caution">
    <text evidence="3">The sequence shown here is derived from an EMBL/GenBank/DDBJ whole genome shotgun (WGS) entry which is preliminary data.</text>
</comment>
<name>A0AAW8J6D3_9GAMM</name>
<proteinExistence type="predicted"/>
<dbReference type="InterPro" id="IPR024079">
    <property type="entry name" value="MetalloPept_cat_dom_sf"/>
</dbReference>
<reference evidence="3" key="1">
    <citation type="submission" date="2023-08" db="EMBL/GenBank/DDBJ databases">
        <title>Emergence of clinically-relevant ST2 carbapenem-resistant Acinetobacter baumannii strains in hospital sewages in Zhejiang, East of China.</title>
        <authorList>
            <person name="Kaichao C."/>
            <person name="Zhang R."/>
        </authorList>
    </citation>
    <scope>NUCLEOTIDE SEQUENCE</scope>
    <source>
        <strain evidence="3">M-RB-37</strain>
    </source>
</reference>
<dbReference type="Gene3D" id="3.40.390.10">
    <property type="entry name" value="Collagenase (Catalytic Domain)"/>
    <property type="match status" value="1"/>
</dbReference>
<dbReference type="RefSeq" id="WP_308981123.1">
    <property type="nucleotide sequence ID" value="NZ_JAVIDL010000006.1"/>
</dbReference>
<feature type="chain" id="PRO_5043432049" evidence="1">
    <location>
        <begin position="22"/>
        <end position="596"/>
    </location>
</feature>
<keyword evidence="3" id="KW-0645">Protease</keyword>
<dbReference type="AlphaFoldDB" id="A0AAW8J6D3"/>
<feature type="domain" description="Metalloprotease StcE beta-sandwich" evidence="2">
    <location>
        <begin position="320"/>
        <end position="388"/>
    </location>
</feature>
<evidence type="ECO:0000313" key="3">
    <source>
        <dbReference type="EMBL" id="MDQ8934993.1"/>
    </source>
</evidence>
<protein>
    <submittedName>
        <fullName evidence="3">Zinc-dependent metalloprotease family protein</fullName>
    </submittedName>
</protein>
<feature type="signal peptide" evidence="1">
    <location>
        <begin position="1"/>
        <end position="21"/>
    </location>
</feature>
<gene>
    <name evidence="3" type="ORF">RFH47_04490</name>
</gene>
<dbReference type="SUPFAM" id="SSF55486">
    <property type="entry name" value="Metalloproteases ('zincins'), catalytic domain"/>
    <property type="match status" value="1"/>
</dbReference>
<dbReference type="InterPro" id="IPR048990">
    <property type="entry name" value="StcE_b-sandwich"/>
</dbReference>